<dbReference type="STRING" id="469371.Tbis_3357"/>
<evidence type="ECO:0000313" key="3">
    <source>
        <dbReference type="Proteomes" id="UP000006640"/>
    </source>
</evidence>
<evidence type="ECO:0000259" key="1">
    <source>
        <dbReference type="Pfam" id="PF21806"/>
    </source>
</evidence>
<dbReference type="Pfam" id="PF21806">
    <property type="entry name" value="DUF6879"/>
    <property type="match status" value="1"/>
</dbReference>
<dbReference type="HOGENOM" id="CLU_1239590_0_0_11"/>
<dbReference type="eggNOG" id="ENOG50340BE">
    <property type="taxonomic scope" value="Bacteria"/>
</dbReference>
<dbReference type="EMBL" id="CP001874">
    <property type="protein sequence ID" value="ADG90047.1"/>
    <property type="molecule type" value="Genomic_DNA"/>
</dbReference>
<dbReference type="Proteomes" id="UP000006640">
    <property type="component" value="Chromosome"/>
</dbReference>
<reference evidence="2 3" key="1">
    <citation type="submission" date="2010-01" db="EMBL/GenBank/DDBJ databases">
        <title>The complete genome of Thermobispora bispora DSM 43833.</title>
        <authorList>
            <consortium name="US DOE Joint Genome Institute (JGI-PGF)"/>
            <person name="Lucas S."/>
            <person name="Copeland A."/>
            <person name="Lapidus A."/>
            <person name="Glavina del Rio T."/>
            <person name="Dalin E."/>
            <person name="Tice H."/>
            <person name="Bruce D."/>
            <person name="Goodwin L."/>
            <person name="Pitluck S."/>
            <person name="Kyrpides N."/>
            <person name="Mavromatis K."/>
            <person name="Ivanova N."/>
            <person name="Mikhailova N."/>
            <person name="Chertkov O."/>
            <person name="Brettin T."/>
            <person name="Detter J.C."/>
            <person name="Han C."/>
            <person name="Larimer F."/>
            <person name="Land M."/>
            <person name="Hauser L."/>
            <person name="Markowitz V."/>
            <person name="Cheng J.-F."/>
            <person name="Hugenholtz P."/>
            <person name="Woyke T."/>
            <person name="Wu D."/>
            <person name="Jando M."/>
            <person name="Schneider S."/>
            <person name="Klenk H.-P."/>
            <person name="Eisen J.A."/>
        </authorList>
    </citation>
    <scope>NUCLEOTIDE SEQUENCE [LARGE SCALE GENOMIC DNA]</scope>
    <source>
        <strain evidence="3">ATCC 19993 / DSM 43833 / CBS 139.67 / JCM 10125 / KCTC 9307 / NBRC 14880 / R51</strain>
    </source>
</reference>
<accession>D6Y9L6</accession>
<organism evidence="2 3">
    <name type="scientific">Thermobispora bispora (strain ATCC 19993 / DSM 43833 / CBS 139.67 / JCM 10125 / KCTC 9307 / NBRC 14880 / R51)</name>
    <dbReference type="NCBI Taxonomy" id="469371"/>
    <lineage>
        <taxon>Bacteria</taxon>
        <taxon>Bacillati</taxon>
        <taxon>Actinomycetota</taxon>
        <taxon>Actinomycetes</taxon>
        <taxon>Streptosporangiales</taxon>
        <taxon>Streptosporangiaceae</taxon>
        <taxon>Thermobispora</taxon>
    </lineage>
</organism>
<name>D6Y9L6_THEBD</name>
<dbReference type="AlphaFoldDB" id="D6Y9L6"/>
<sequence length="209" mass="24666">MISDVPTLPAIELNREDYLADFWRCFQRLKGDFWKLERGQTFREPEEPSWVALDQGDWRRAIALIDQRTEEIKRPVEEAARHVSMHRLRIVERPYSPYLRWELYYIRLRALAGEDIRVLDADKIRHLEHDRMLPELVVLGEEVMYQVLYDQSGTLRGARRIEDRERVAACAKEISDLHEKAEGIRDFLKREPSALPPPLKRELGALPPV</sequence>
<dbReference type="InterPro" id="IPR049244">
    <property type="entry name" value="DUF6879"/>
</dbReference>
<keyword evidence="3" id="KW-1185">Reference proteome</keyword>
<protein>
    <recommendedName>
        <fullName evidence="1">DUF6879 domain-containing protein</fullName>
    </recommendedName>
</protein>
<evidence type="ECO:0000313" key="2">
    <source>
        <dbReference type="EMBL" id="ADG90047.1"/>
    </source>
</evidence>
<dbReference type="KEGG" id="tbi:Tbis_3357"/>
<gene>
    <name evidence="2" type="ordered locus">Tbis_3357</name>
</gene>
<dbReference type="OrthoDB" id="3436275at2"/>
<dbReference type="RefSeq" id="WP_013133580.1">
    <property type="nucleotide sequence ID" value="NC_014165.1"/>
</dbReference>
<feature type="domain" description="DUF6879" evidence="1">
    <location>
        <begin position="20"/>
        <end position="188"/>
    </location>
</feature>
<proteinExistence type="predicted"/>